<gene>
    <name evidence="1" type="ORF">Esi_0000_0380</name>
</gene>
<reference evidence="1 2" key="1">
    <citation type="journal article" date="2010" name="Nature">
        <title>The Ectocarpus genome and the independent evolution of multicellularity in brown algae.</title>
        <authorList>
            <person name="Cock J.M."/>
            <person name="Sterck L."/>
            <person name="Rouze P."/>
            <person name="Scornet D."/>
            <person name="Allen A.E."/>
            <person name="Amoutzias G."/>
            <person name="Anthouard V."/>
            <person name="Artiguenave F."/>
            <person name="Aury J.M."/>
            <person name="Badger J.H."/>
            <person name="Beszteri B."/>
            <person name="Billiau K."/>
            <person name="Bonnet E."/>
            <person name="Bothwell J.H."/>
            <person name="Bowler C."/>
            <person name="Boyen C."/>
            <person name="Brownlee C."/>
            <person name="Carrano C.J."/>
            <person name="Charrier B."/>
            <person name="Cho G.Y."/>
            <person name="Coelho S.M."/>
            <person name="Collen J."/>
            <person name="Corre E."/>
            <person name="Da Silva C."/>
            <person name="Delage L."/>
            <person name="Delaroque N."/>
            <person name="Dittami S.M."/>
            <person name="Doulbeau S."/>
            <person name="Elias M."/>
            <person name="Farnham G."/>
            <person name="Gachon C.M."/>
            <person name="Gschloessl B."/>
            <person name="Heesch S."/>
            <person name="Jabbari K."/>
            <person name="Jubin C."/>
            <person name="Kawai H."/>
            <person name="Kimura K."/>
            <person name="Kloareg B."/>
            <person name="Kupper F.C."/>
            <person name="Lang D."/>
            <person name="Le Bail A."/>
            <person name="Leblanc C."/>
            <person name="Lerouge P."/>
            <person name="Lohr M."/>
            <person name="Lopez P.J."/>
            <person name="Martens C."/>
            <person name="Maumus F."/>
            <person name="Michel G."/>
            <person name="Miranda-Saavedra D."/>
            <person name="Morales J."/>
            <person name="Moreau H."/>
            <person name="Motomura T."/>
            <person name="Nagasato C."/>
            <person name="Napoli C.A."/>
            <person name="Nelson D.R."/>
            <person name="Nyvall-Collen P."/>
            <person name="Peters A.F."/>
            <person name="Pommier C."/>
            <person name="Potin P."/>
            <person name="Poulain J."/>
            <person name="Quesneville H."/>
            <person name="Read B."/>
            <person name="Rensing S.A."/>
            <person name="Ritter A."/>
            <person name="Rousvoal S."/>
            <person name="Samanta M."/>
            <person name="Samson G."/>
            <person name="Schroeder D.C."/>
            <person name="Segurens B."/>
            <person name="Strittmatter M."/>
            <person name="Tonon T."/>
            <person name="Tregear J.W."/>
            <person name="Valentin K."/>
            <person name="von Dassow P."/>
            <person name="Yamagishi T."/>
            <person name="Van de Peer Y."/>
            <person name="Wincker P."/>
        </authorList>
    </citation>
    <scope>NUCLEOTIDE SEQUENCE [LARGE SCALE GENOMIC DNA]</scope>
    <source>
        <strain evidence="2">Ec32 / CCAP1310/4</strain>
    </source>
</reference>
<sequence length="100" mass="10796">MQTSGINDRPLNDRPLTAVDTNVIEGLDIEAAMAALDDETITSDKVKDLFASLGEKAKASSTRVAALPSSQLNCAELEACKQRLKDRLEHLRSTRDVLGA</sequence>
<evidence type="ECO:0000313" key="2">
    <source>
        <dbReference type="Proteomes" id="UP000002630"/>
    </source>
</evidence>
<dbReference type="EMBL" id="FN647682">
    <property type="protein sequence ID" value="CBN76637.1"/>
    <property type="molecule type" value="Genomic_DNA"/>
</dbReference>
<dbReference type="EMBL" id="FN649726">
    <property type="protein sequence ID" value="CBN76637.1"/>
    <property type="molecule type" value="Genomic_DNA"/>
</dbReference>
<dbReference type="Proteomes" id="UP000002630">
    <property type="component" value="Linkage Group LG01"/>
</dbReference>
<dbReference type="AlphaFoldDB" id="D8LBC8"/>
<dbReference type="OrthoDB" id="10316395at2759"/>
<proteinExistence type="predicted"/>
<protein>
    <submittedName>
        <fullName evidence="1">Uncharacterized protein</fullName>
    </submittedName>
</protein>
<organism evidence="1 2">
    <name type="scientific">Ectocarpus siliculosus</name>
    <name type="common">Brown alga</name>
    <name type="synonym">Conferva siliculosa</name>
    <dbReference type="NCBI Taxonomy" id="2880"/>
    <lineage>
        <taxon>Eukaryota</taxon>
        <taxon>Sar</taxon>
        <taxon>Stramenopiles</taxon>
        <taxon>Ochrophyta</taxon>
        <taxon>PX clade</taxon>
        <taxon>Phaeophyceae</taxon>
        <taxon>Ectocarpales</taxon>
        <taxon>Ectocarpaceae</taxon>
        <taxon>Ectocarpus</taxon>
    </lineage>
</organism>
<accession>D8LBC8</accession>
<evidence type="ECO:0000313" key="1">
    <source>
        <dbReference type="EMBL" id="CBN76637.1"/>
    </source>
</evidence>
<name>D8LBC8_ECTSI</name>
<dbReference type="InParanoid" id="D8LBC8"/>
<keyword evidence="2" id="KW-1185">Reference proteome</keyword>